<protein>
    <submittedName>
        <fullName evidence="1">Uncharacterized protein</fullName>
    </submittedName>
</protein>
<evidence type="ECO:0000313" key="2">
    <source>
        <dbReference type="Proteomes" id="UP000604046"/>
    </source>
</evidence>
<proteinExistence type="predicted"/>
<keyword evidence="2" id="KW-1185">Reference proteome</keyword>
<organism evidence="1 2">
    <name type="scientific">Symbiodinium natans</name>
    <dbReference type="NCBI Taxonomy" id="878477"/>
    <lineage>
        <taxon>Eukaryota</taxon>
        <taxon>Sar</taxon>
        <taxon>Alveolata</taxon>
        <taxon>Dinophyceae</taxon>
        <taxon>Suessiales</taxon>
        <taxon>Symbiodiniaceae</taxon>
        <taxon>Symbiodinium</taxon>
    </lineage>
</organism>
<accession>A0A812HU43</accession>
<gene>
    <name evidence="1" type="ORF">SNAT2548_LOCUS2022</name>
</gene>
<name>A0A812HU43_9DINO</name>
<evidence type="ECO:0000313" key="1">
    <source>
        <dbReference type="EMBL" id="CAE6961940.1"/>
    </source>
</evidence>
<dbReference type="Proteomes" id="UP000604046">
    <property type="component" value="Unassembled WGS sequence"/>
</dbReference>
<dbReference type="AlphaFoldDB" id="A0A812HU43"/>
<sequence>MSPSGLGATAGLLSSPTLVGETAGPNYGSLTVGAGTDGTGAVGAGTDGAGAIGTGAVVVGPVQGGDLSIPAVADGQTNSGVLGSGDPGVTGGLEMEQVNDNWPVVEKHRVLESSNGGLETALAAERFGAVQMVQTAMEGTANAGSPTAASRTTGLEMRYVQTGTGAYGWMTRLTDFLRATTTGGGNRLGISPRRKSSR</sequence>
<reference evidence="1" key="1">
    <citation type="submission" date="2021-02" db="EMBL/GenBank/DDBJ databases">
        <authorList>
            <person name="Dougan E. K."/>
            <person name="Rhodes N."/>
            <person name="Thang M."/>
            <person name="Chan C."/>
        </authorList>
    </citation>
    <scope>NUCLEOTIDE SEQUENCE</scope>
</reference>
<comment type="caution">
    <text evidence="1">The sequence shown here is derived from an EMBL/GenBank/DDBJ whole genome shotgun (WGS) entry which is preliminary data.</text>
</comment>
<dbReference type="EMBL" id="CAJNDS010000113">
    <property type="protein sequence ID" value="CAE6961940.1"/>
    <property type="molecule type" value="Genomic_DNA"/>
</dbReference>